<sequence>MFGVRATGTGDIPTLLILPPSADMYTTVLPARDRVPTEIWETIFSMVIKDPEDKGNKRLKGNRGTKLKGYSFDLEWSKHQEWVKRELPTMVFDQICTRWRTVVRESPRLWRSISVELSSLPIDVRELLEMYFIQSKDCPLEVSITLAGRSLSEHGLNAWDMIKSHLPRCRFFTLDTREIDTGLPIHEDLSFPILESFDGSAIGLNEGSLTALSRAFQRAPKLAHLTSLSIPSLPGKDVGLLLTCLSACEQLQSLTIHDIWDFSAFDFEDEDSEPDELVPEELIMPCLRRIRILEGNGGGPTIHIANELLKILVMPALLEFEFANKQWPGTGDSDSLHIMSRRSPLLERVALHIEQSDETEDRISPVFPLLSFLYNLPQLRNLSFTMLKANTRGQPNEDAYSLLVDTALSRLLVELSQHRENDPSGMTVVQFLPRLEFIYLNLTDIVVADPTRHGYHAGCSGTEGTCEPPQGVHFCSDDSGGRVVWHSHETVGRGAPVCTSVAGTHQSLWKSWNERYL</sequence>
<dbReference type="Gene3D" id="3.80.10.10">
    <property type="entry name" value="Ribonuclease Inhibitor"/>
    <property type="match status" value="1"/>
</dbReference>
<dbReference type="EMBL" id="JBBXMP010000031">
    <property type="protein sequence ID" value="KAL0066904.1"/>
    <property type="molecule type" value="Genomic_DNA"/>
</dbReference>
<dbReference type="InterPro" id="IPR032675">
    <property type="entry name" value="LRR_dom_sf"/>
</dbReference>
<keyword evidence="2" id="KW-1185">Reference proteome</keyword>
<evidence type="ECO:0008006" key="3">
    <source>
        <dbReference type="Google" id="ProtNLM"/>
    </source>
</evidence>
<accession>A0ABR3A0J0</accession>
<evidence type="ECO:0000313" key="2">
    <source>
        <dbReference type="Proteomes" id="UP001437256"/>
    </source>
</evidence>
<protein>
    <recommendedName>
        <fullName evidence="3">F-box domain-containing protein</fullName>
    </recommendedName>
</protein>
<organism evidence="1 2">
    <name type="scientific">Marasmius tenuissimus</name>
    <dbReference type="NCBI Taxonomy" id="585030"/>
    <lineage>
        <taxon>Eukaryota</taxon>
        <taxon>Fungi</taxon>
        <taxon>Dikarya</taxon>
        <taxon>Basidiomycota</taxon>
        <taxon>Agaricomycotina</taxon>
        <taxon>Agaricomycetes</taxon>
        <taxon>Agaricomycetidae</taxon>
        <taxon>Agaricales</taxon>
        <taxon>Marasmiineae</taxon>
        <taxon>Marasmiaceae</taxon>
        <taxon>Marasmius</taxon>
    </lineage>
</organism>
<dbReference type="Proteomes" id="UP001437256">
    <property type="component" value="Unassembled WGS sequence"/>
</dbReference>
<name>A0ABR3A0J0_9AGAR</name>
<proteinExistence type="predicted"/>
<evidence type="ECO:0000313" key="1">
    <source>
        <dbReference type="EMBL" id="KAL0066904.1"/>
    </source>
</evidence>
<gene>
    <name evidence="1" type="ORF">AAF712_006099</name>
</gene>
<comment type="caution">
    <text evidence="1">The sequence shown here is derived from an EMBL/GenBank/DDBJ whole genome shotgun (WGS) entry which is preliminary data.</text>
</comment>
<reference evidence="1 2" key="1">
    <citation type="submission" date="2024-05" db="EMBL/GenBank/DDBJ databases">
        <title>A draft genome resource for the thread blight pathogen Marasmius tenuissimus strain MS-2.</title>
        <authorList>
            <person name="Yulfo-Soto G.E."/>
            <person name="Baruah I.K."/>
            <person name="Amoako-Attah I."/>
            <person name="Bukari Y."/>
            <person name="Meinhardt L.W."/>
            <person name="Bailey B.A."/>
            <person name="Cohen S.P."/>
        </authorList>
    </citation>
    <scope>NUCLEOTIDE SEQUENCE [LARGE SCALE GENOMIC DNA]</scope>
    <source>
        <strain evidence="1 2">MS-2</strain>
    </source>
</reference>